<dbReference type="Proteomes" id="UP001054945">
    <property type="component" value="Unassembled WGS sequence"/>
</dbReference>
<protein>
    <submittedName>
        <fullName evidence="1">Uncharacterized protein</fullName>
    </submittedName>
</protein>
<evidence type="ECO:0000313" key="1">
    <source>
        <dbReference type="EMBL" id="GIY21146.1"/>
    </source>
</evidence>
<gene>
    <name evidence="1" type="ORF">CEXT_64771</name>
</gene>
<dbReference type="EMBL" id="BPLR01007968">
    <property type="protein sequence ID" value="GIY21146.1"/>
    <property type="molecule type" value="Genomic_DNA"/>
</dbReference>
<organism evidence="1 2">
    <name type="scientific">Caerostris extrusa</name>
    <name type="common">Bark spider</name>
    <name type="synonym">Caerostris bankana</name>
    <dbReference type="NCBI Taxonomy" id="172846"/>
    <lineage>
        <taxon>Eukaryota</taxon>
        <taxon>Metazoa</taxon>
        <taxon>Ecdysozoa</taxon>
        <taxon>Arthropoda</taxon>
        <taxon>Chelicerata</taxon>
        <taxon>Arachnida</taxon>
        <taxon>Araneae</taxon>
        <taxon>Araneomorphae</taxon>
        <taxon>Entelegynae</taxon>
        <taxon>Araneoidea</taxon>
        <taxon>Araneidae</taxon>
        <taxon>Caerostris</taxon>
    </lineage>
</organism>
<sequence>MPKTISTKRILEPFMRLRSHSKLNVFQLKRVLQQEVTVETWCCLNTRHEARRCNQQPATPSSPSMDL</sequence>
<comment type="caution">
    <text evidence="1">The sequence shown here is derived from an EMBL/GenBank/DDBJ whole genome shotgun (WGS) entry which is preliminary data.</text>
</comment>
<name>A0AAV4RLD0_CAEEX</name>
<reference evidence="1 2" key="1">
    <citation type="submission" date="2021-06" db="EMBL/GenBank/DDBJ databases">
        <title>Caerostris extrusa draft genome.</title>
        <authorList>
            <person name="Kono N."/>
            <person name="Arakawa K."/>
        </authorList>
    </citation>
    <scope>NUCLEOTIDE SEQUENCE [LARGE SCALE GENOMIC DNA]</scope>
</reference>
<keyword evidence="2" id="KW-1185">Reference proteome</keyword>
<accession>A0AAV4RLD0</accession>
<evidence type="ECO:0000313" key="2">
    <source>
        <dbReference type="Proteomes" id="UP001054945"/>
    </source>
</evidence>
<proteinExistence type="predicted"/>
<dbReference type="AlphaFoldDB" id="A0AAV4RLD0"/>